<feature type="region of interest" description="Disordered" evidence="6">
    <location>
        <begin position="171"/>
        <end position="199"/>
    </location>
</feature>
<dbReference type="Pfam" id="PF04145">
    <property type="entry name" value="Ctr"/>
    <property type="match status" value="1"/>
</dbReference>
<keyword evidence="8" id="KW-1185">Reference proteome</keyword>
<evidence type="ECO:0000313" key="8">
    <source>
        <dbReference type="Proteomes" id="UP001153712"/>
    </source>
</evidence>
<evidence type="ECO:0000313" key="7">
    <source>
        <dbReference type="EMBL" id="CAG9864980.1"/>
    </source>
</evidence>
<dbReference type="AlphaFoldDB" id="A0A9N9U1K7"/>
<accession>A0A9N9U1K7</accession>
<evidence type="ECO:0000256" key="1">
    <source>
        <dbReference type="ARBA" id="ARBA00004141"/>
    </source>
</evidence>
<evidence type="ECO:0000256" key="4">
    <source>
        <dbReference type="ARBA" id="ARBA00023136"/>
    </source>
</evidence>
<feature type="compositionally biased region" description="Polar residues" evidence="6">
    <location>
        <begin position="180"/>
        <end position="194"/>
    </location>
</feature>
<keyword evidence="3 5" id="KW-1133">Transmembrane helix</keyword>
<sequence>MNHYFVSDVKVENLLFYGFSSNTVEGLVGMCLFVGALSFFFEFMRYIQTKQKQKELRLRVKQLKLLCPTESAALIAQRVTNTRNPLNITLFDRAVIFGTEISLWLLLQNLGYFIMLAVMAYNVWFLVSACIGGAMGYFIFGQKFMKINVQNCQLMREAFCIQMCTDLPDNSNQREGESTPAGQTPSTSHNSLKCHQSHTKNDKIEVEVQCH</sequence>
<protein>
    <recommendedName>
        <fullName evidence="5">Copper transport protein</fullName>
    </recommendedName>
</protein>
<keyword evidence="5" id="KW-0813">Transport</keyword>
<feature type="transmembrane region" description="Helical" evidence="5">
    <location>
        <begin position="113"/>
        <end position="140"/>
    </location>
</feature>
<dbReference type="GO" id="GO:0005886">
    <property type="term" value="C:plasma membrane"/>
    <property type="evidence" value="ECO:0007669"/>
    <property type="project" value="TreeGrafter"/>
</dbReference>
<dbReference type="Proteomes" id="UP001153712">
    <property type="component" value="Chromosome 9"/>
</dbReference>
<comment type="similarity">
    <text evidence="5">Belongs to the copper transporter (Ctr) (TC 1.A.56) family. SLC31A subfamily.</text>
</comment>
<keyword evidence="4 5" id="KW-0472">Membrane</keyword>
<keyword evidence="5" id="KW-0406">Ion transport</keyword>
<evidence type="ECO:0000256" key="3">
    <source>
        <dbReference type="ARBA" id="ARBA00022989"/>
    </source>
</evidence>
<dbReference type="OrthoDB" id="73901at2759"/>
<dbReference type="GO" id="GO:0005375">
    <property type="term" value="F:copper ion transmembrane transporter activity"/>
    <property type="evidence" value="ECO:0007669"/>
    <property type="project" value="UniProtKB-UniRule"/>
</dbReference>
<comment type="subcellular location">
    <subcellularLocation>
        <location evidence="1 5">Membrane</location>
        <topology evidence="1 5">Multi-pass membrane protein</topology>
    </subcellularLocation>
</comment>
<organism evidence="7 8">
    <name type="scientific">Phyllotreta striolata</name>
    <name type="common">Striped flea beetle</name>
    <name type="synonym">Crioceris striolata</name>
    <dbReference type="NCBI Taxonomy" id="444603"/>
    <lineage>
        <taxon>Eukaryota</taxon>
        <taxon>Metazoa</taxon>
        <taxon>Ecdysozoa</taxon>
        <taxon>Arthropoda</taxon>
        <taxon>Hexapoda</taxon>
        <taxon>Insecta</taxon>
        <taxon>Pterygota</taxon>
        <taxon>Neoptera</taxon>
        <taxon>Endopterygota</taxon>
        <taxon>Coleoptera</taxon>
        <taxon>Polyphaga</taxon>
        <taxon>Cucujiformia</taxon>
        <taxon>Chrysomeloidea</taxon>
        <taxon>Chrysomelidae</taxon>
        <taxon>Galerucinae</taxon>
        <taxon>Alticini</taxon>
        <taxon>Phyllotreta</taxon>
    </lineage>
</organism>
<proteinExistence type="inferred from homology"/>
<feature type="transmembrane region" description="Helical" evidence="5">
    <location>
        <begin position="90"/>
        <end position="107"/>
    </location>
</feature>
<evidence type="ECO:0000256" key="2">
    <source>
        <dbReference type="ARBA" id="ARBA00022692"/>
    </source>
</evidence>
<gene>
    <name evidence="7" type="ORF">PHYEVI_LOCUS11226</name>
</gene>
<dbReference type="PANTHER" id="PTHR12483:SF27">
    <property type="entry name" value="COPPER TRANSPORT PROTEIN CTR1"/>
    <property type="match status" value="1"/>
</dbReference>
<dbReference type="PANTHER" id="PTHR12483">
    <property type="entry name" value="SOLUTE CARRIER FAMILY 31 COPPER TRANSPORTERS"/>
    <property type="match status" value="1"/>
</dbReference>
<evidence type="ECO:0000256" key="6">
    <source>
        <dbReference type="SAM" id="MobiDB-lite"/>
    </source>
</evidence>
<keyword evidence="5" id="KW-0187">Copper transport</keyword>
<dbReference type="InterPro" id="IPR007274">
    <property type="entry name" value="Cop_transporter"/>
</dbReference>
<reference evidence="7" key="1">
    <citation type="submission" date="2022-01" db="EMBL/GenBank/DDBJ databases">
        <authorList>
            <person name="King R."/>
        </authorList>
    </citation>
    <scope>NUCLEOTIDE SEQUENCE</scope>
</reference>
<keyword evidence="5" id="KW-0186">Copper</keyword>
<evidence type="ECO:0000256" key="5">
    <source>
        <dbReference type="RuleBase" id="RU367022"/>
    </source>
</evidence>
<name>A0A9N9U1K7_PHYSR</name>
<keyword evidence="2 5" id="KW-0812">Transmembrane</keyword>
<feature type="transmembrane region" description="Helical" evidence="5">
    <location>
        <begin position="27"/>
        <end position="47"/>
    </location>
</feature>
<dbReference type="EMBL" id="OU900102">
    <property type="protein sequence ID" value="CAG9864980.1"/>
    <property type="molecule type" value="Genomic_DNA"/>
</dbReference>